<dbReference type="InterPro" id="IPR011545">
    <property type="entry name" value="DEAD/DEAH_box_helicase_dom"/>
</dbReference>
<reference evidence="16 17" key="1">
    <citation type="submission" date="2017-11" db="EMBL/GenBank/DDBJ databases">
        <title>Reclassification of Bisgaard taxon 7 as Conservatibacter flavescens gen. nov., sp. nov.</title>
        <authorList>
            <person name="Christensen H."/>
        </authorList>
    </citation>
    <scope>NUCLEOTIDE SEQUENCE [LARGE SCALE GENOMIC DNA]</scope>
    <source>
        <strain evidence="16 17">7_4</strain>
    </source>
</reference>
<dbReference type="InterPro" id="IPR001650">
    <property type="entry name" value="Helicase_C-like"/>
</dbReference>
<dbReference type="Gene3D" id="3.90.1150.50">
    <property type="entry name" value="Transcription-repair-coupling factor, D7 domain"/>
    <property type="match status" value="1"/>
</dbReference>
<evidence type="ECO:0000256" key="13">
    <source>
        <dbReference type="HAMAP-Rule" id="MF_00969"/>
    </source>
</evidence>
<evidence type="ECO:0000256" key="5">
    <source>
        <dbReference type="ARBA" id="ARBA00022801"/>
    </source>
</evidence>
<dbReference type="SMART" id="SM00982">
    <property type="entry name" value="TRCF"/>
    <property type="match status" value="1"/>
</dbReference>
<evidence type="ECO:0000256" key="2">
    <source>
        <dbReference type="ARBA" id="ARBA00022490"/>
    </source>
</evidence>
<keyword evidence="17" id="KW-1185">Reference proteome</keyword>
<feature type="domain" description="Helicase ATP-binding" evidence="14">
    <location>
        <begin position="613"/>
        <end position="774"/>
    </location>
</feature>
<dbReference type="InterPro" id="IPR036101">
    <property type="entry name" value="CarD-like/TRCF_RID_sf"/>
</dbReference>
<dbReference type="SUPFAM" id="SSF141259">
    <property type="entry name" value="CarD-like"/>
    <property type="match status" value="1"/>
</dbReference>
<dbReference type="Pfam" id="PF21132">
    <property type="entry name" value="MFD_D3"/>
    <property type="match status" value="1"/>
</dbReference>
<dbReference type="EC" id="3.6.4.-" evidence="13"/>
<dbReference type="EMBL" id="PHHA01000028">
    <property type="protein sequence ID" value="PJG84557.1"/>
    <property type="molecule type" value="Genomic_DNA"/>
</dbReference>
<dbReference type="InterPro" id="IPR048635">
    <property type="entry name" value="MFD_D3"/>
</dbReference>
<dbReference type="GO" id="GO:0003684">
    <property type="term" value="F:damaged DNA binding"/>
    <property type="evidence" value="ECO:0007669"/>
    <property type="project" value="InterPro"/>
</dbReference>
<keyword evidence="7 13" id="KW-0067">ATP-binding</keyword>
<dbReference type="SUPFAM" id="SSF52540">
    <property type="entry name" value="P-loop containing nucleoside triphosphate hydrolases"/>
    <property type="match status" value="4"/>
</dbReference>
<comment type="function">
    <text evidence="13">Couples transcription and DNA repair by recognizing RNA polymerase (RNAP) stalled at DNA lesions. Mediates ATP-dependent release of RNAP and its truncated transcript from the DNA, and recruitment of nucleotide excision repair machinery to the damaged site.</text>
</comment>
<dbReference type="Proteomes" id="UP000229329">
    <property type="component" value="Unassembled WGS sequence"/>
</dbReference>
<keyword evidence="5 13" id="KW-0378">Hydrolase</keyword>
<comment type="subcellular location">
    <subcellularLocation>
        <location evidence="1 13">Cytoplasm</location>
    </subcellularLocation>
</comment>
<keyword evidence="6" id="KW-0347">Helicase</keyword>
<dbReference type="SMART" id="SM00490">
    <property type="entry name" value="HELICc"/>
    <property type="match status" value="1"/>
</dbReference>
<dbReference type="GO" id="GO:0016787">
    <property type="term" value="F:hydrolase activity"/>
    <property type="evidence" value="ECO:0007669"/>
    <property type="project" value="UniProtKB-KW"/>
</dbReference>
<dbReference type="HAMAP" id="MF_00969">
    <property type="entry name" value="TRCF"/>
    <property type="match status" value="1"/>
</dbReference>
<feature type="domain" description="Helicase C-terminal" evidence="15">
    <location>
        <begin position="795"/>
        <end position="949"/>
    </location>
</feature>
<name>A0A2M8S087_9PAST</name>
<dbReference type="Pfam" id="PF00270">
    <property type="entry name" value="DEAD"/>
    <property type="match status" value="1"/>
</dbReference>
<dbReference type="NCBIfam" id="TIGR00580">
    <property type="entry name" value="mfd"/>
    <property type="match status" value="1"/>
</dbReference>
<dbReference type="FunFam" id="3.40.50.300:FF:000300">
    <property type="entry name" value="Transcription-repair-coupling factor"/>
    <property type="match status" value="1"/>
</dbReference>
<dbReference type="SMART" id="SM01058">
    <property type="entry name" value="CarD_TRCF"/>
    <property type="match status" value="1"/>
</dbReference>
<dbReference type="Pfam" id="PF03461">
    <property type="entry name" value="TRCF"/>
    <property type="match status" value="1"/>
</dbReference>
<dbReference type="InterPro" id="IPR037235">
    <property type="entry name" value="TRCF-like_C_D7"/>
</dbReference>
<dbReference type="RefSeq" id="WP_100289635.1">
    <property type="nucleotide sequence ID" value="NZ_PHHA01000028.1"/>
</dbReference>
<evidence type="ECO:0000259" key="15">
    <source>
        <dbReference type="PROSITE" id="PS51194"/>
    </source>
</evidence>
<comment type="similarity">
    <text evidence="10 13">In the N-terminal section; belongs to the UvrB family.</text>
</comment>
<keyword evidence="2 13" id="KW-0963">Cytoplasm</keyword>
<dbReference type="Gene3D" id="3.40.50.300">
    <property type="entry name" value="P-loop containing nucleotide triphosphate hydrolases"/>
    <property type="match status" value="2"/>
</dbReference>
<dbReference type="InterPro" id="IPR027417">
    <property type="entry name" value="P-loop_NTPase"/>
</dbReference>
<dbReference type="PANTHER" id="PTHR47964:SF1">
    <property type="entry name" value="ATP-DEPENDENT DNA HELICASE HOMOLOG RECG, CHLOROPLASTIC"/>
    <property type="match status" value="1"/>
</dbReference>
<evidence type="ECO:0000259" key="14">
    <source>
        <dbReference type="PROSITE" id="PS51192"/>
    </source>
</evidence>
<evidence type="ECO:0000256" key="9">
    <source>
        <dbReference type="ARBA" id="ARBA00023204"/>
    </source>
</evidence>
<comment type="caution">
    <text evidence="16">The sequence shown here is derived from an EMBL/GenBank/DDBJ whole genome shotgun (WGS) entry which is preliminary data.</text>
</comment>
<dbReference type="GO" id="GO:0005737">
    <property type="term" value="C:cytoplasm"/>
    <property type="evidence" value="ECO:0007669"/>
    <property type="project" value="UniProtKB-SubCell"/>
</dbReference>
<dbReference type="Gene3D" id="3.40.50.11140">
    <property type="match status" value="1"/>
</dbReference>
<dbReference type="OrthoDB" id="9804325at2"/>
<dbReference type="InterPro" id="IPR005118">
    <property type="entry name" value="TRCF_C"/>
</dbReference>
<dbReference type="SMART" id="SM00487">
    <property type="entry name" value="DEXDc"/>
    <property type="match status" value="1"/>
</dbReference>
<dbReference type="Pfam" id="PF00271">
    <property type="entry name" value="Helicase_C"/>
    <property type="match status" value="1"/>
</dbReference>
<evidence type="ECO:0000256" key="7">
    <source>
        <dbReference type="ARBA" id="ARBA00022840"/>
    </source>
</evidence>
<keyword evidence="9 13" id="KW-0234">DNA repair</keyword>
<dbReference type="Gene3D" id="3.40.50.11180">
    <property type="match status" value="1"/>
</dbReference>
<dbReference type="GO" id="GO:0000716">
    <property type="term" value="P:transcription-coupled nucleotide-excision repair, DNA damage recognition"/>
    <property type="evidence" value="ECO:0007669"/>
    <property type="project" value="UniProtKB-UniRule"/>
</dbReference>
<dbReference type="PROSITE" id="PS51192">
    <property type="entry name" value="HELICASE_ATP_BIND_1"/>
    <property type="match status" value="1"/>
</dbReference>
<proteinExistence type="inferred from homology"/>
<dbReference type="FunFam" id="3.40.50.300:FF:000546">
    <property type="entry name" value="Transcription-repair-coupling factor"/>
    <property type="match status" value="1"/>
</dbReference>
<dbReference type="InterPro" id="IPR004576">
    <property type="entry name" value="Mfd"/>
</dbReference>
<evidence type="ECO:0000256" key="3">
    <source>
        <dbReference type="ARBA" id="ARBA00022741"/>
    </source>
</evidence>
<dbReference type="CDD" id="cd17991">
    <property type="entry name" value="DEXHc_TRCF"/>
    <property type="match status" value="1"/>
</dbReference>
<dbReference type="Pfam" id="PF02559">
    <property type="entry name" value="CarD_TRCF_RID"/>
    <property type="match status" value="1"/>
</dbReference>
<evidence type="ECO:0000256" key="12">
    <source>
        <dbReference type="ARBA" id="ARBA00070128"/>
    </source>
</evidence>
<dbReference type="GO" id="GO:0005524">
    <property type="term" value="F:ATP binding"/>
    <property type="evidence" value="ECO:0007669"/>
    <property type="project" value="UniProtKB-UniRule"/>
</dbReference>
<keyword evidence="4 13" id="KW-0227">DNA damage</keyword>
<dbReference type="InterPro" id="IPR003711">
    <property type="entry name" value="CarD-like/TRCF_RID"/>
</dbReference>
<comment type="similarity">
    <text evidence="11 13">In the C-terminal section; belongs to the helicase family. RecG subfamily.</text>
</comment>
<protein>
    <recommendedName>
        <fullName evidence="12 13">Transcription-repair-coupling factor</fullName>
        <shortName evidence="13">TRCF</shortName>
        <ecNumber evidence="13">3.6.4.-</ecNumber>
    </recommendedName>
</protein>
<dbReference type="InterPro" id="IPR014001">
    <property type="entry name" value="Helicase_ATP-bd"/>
</dbReference>
<evidence type="ECO:0000313" key="17">
    <source>
        <dbReference type="Proteomes" id="UP000229329"/>
    </source>
</evidence>
<evidence type="ECO:0000313" key="16">
    <source>
        <dbReference type="EMBL" id="PJG84557.1"/>
    </source>
</evidence>
<dbReference type="NCBIfam" id="NF007966">
    <property type="entry name" value="PRK10689.1"/>
    <property type="match status" value="1"/>
</dbReference>
<dbReference type="CDD" id="cd18810">
    <property type="entry name" value="SF2_C_TRCF"/>
    <property type="match status" value="1"/>
</dbReference>
<gene>
    <name evidence="13" type="primary">mfd</name>
    <name evidence="16" type="ORF">CVP05_11085</name>
</gene>
<accession>A0A2M8S087</accession>
<dbReference type="GO" id="GO:0003678">
    <property type="term" value="F:DNA helicase activity"/>
    <property type="evidence" value="ECO:0007669"/>
    <property type="project" value="TreeGrafter"/>
</dbReference>
<evidence type="ECO:0000256" key="4">
    <source>
        <dbReference type="ARBA" id="ARBA00022763"/>
    </source>
</evidence>
<evidence type="ECO:0000256" key="8">
    <source>
        <dbReference type="ARBA" id="ARBA00023125"/>
    </source>
</evidence>
<dbReference type="PANTHER" id="PTHR47964">
    <property type="entry name" value="ATP-DEPENDENT DNA HELICASE HOMOLOG RECG, CHLOROPLASTIC"/>
    <property type="match status" value="1"/>
</dbReference>
<dbReference type="SUPFAM" id="SSF143517">
    <property type="entry name" value="TRCF domain-like"/>
    <property type="match status" value="1"/>
</dbReference>
<evidence type="ECO:0000256" key="11">
    <source>
        <dbReference type="ARBA" id="ARBA00061399"/>
    </source>
</evidence>
<dbReference type="GO" id="GO:0006355">
    <property type="term" value="P:regulation of DNA-templated transcription"/>
    <property type="evidence" value="ECO:0007669"/>
    <property type="project" value="UniProtKB-UniRule"/>
</dbReference>
<sequence length="1142" mass="130153">MHYFNLNIPTQPQDHKLLGNVLSRSDSLAISEIAQQYQGLTVVITADTRSAIRLEKILPTLTALPVTLFPDWETLPYDSFSPHQDIISARLSALFHLQQAKQGIFILPINSLMQRLCPPEYLANNVLLIKKGDRLRIEKMRLQLESAGYRAVEQVWEHGEYAVRGALLDLFPMGSAVPFRLDFFDDEIDSIRTFDVDSQRTSEEIPQINLLPAHEFPTDEKGIEFFRSQFRETFSEIRRDPEHIYQQISKGTLVAGIEYWQPLFFEKMASLFDYLPEQTLFVDFDDNMAQGERFYQDAENRFESRKIDPMRPLLAPQQLWLKIDEINRTLKGYPRLTLKKEKLRHSVRQQNLPVTLLPELTIQPQNKEPLQLLRQFMESFKGNILFSVESEGRRETLLDLLKPLKLKPTQIKSFGHDMEHAQSLWISSLDQGFLIDNTLAIITETELLGERVQQRNRSKQKSVNPDTLIRNLAELKIGQAVVHLEHGVGRYGGLVTIENSGITAEYLLLIYANEAKLYVPVSSLHLISRYVGGADENAPLHKLGSEAWVRSRQKAAEKIRDVAAELLDVYAQREAQKGFAFHYDREEMQKFAATFPFEETLDQEMAINAVIADMCQAKAMDRLVCGDVGFGKTEVAMRAAFLAIMNEKQVAMLVPTTLLAQQHYDNFKDRFANLPINVEVLSRFKTTKEQKQILQDLQDGKVDILIGTHKLLQSDVNFNDLGLLIVDEEHRFGVRQKEKIKQLRANIDILTLTATPIPRTLNMAMNGIRDLSIISTPPARRLTIKTFVRQSDDLLIREAILREILRGGQVYYLHNDVASIENCAEKLTALVPEARITIGHGQMRERDLERVMSDFYHQRFNVLVCSTIIETGIDVPSANTIIIERADHFGLAQLHQLRGRVGRSHHQAYAYLLTPNPKVMTKDAIKRLEALESLDNLGAGFILATHDLEIRGAGELLGAEQSGQIESLGFALYMDLLESAVEALKNGREPSLEELTQSQVEIDLRIPALLPEEYLADVNMRLSFYKRIAGADNQSALNELKVELIDRFGTLPDATQNLFHIAELRLQAKTLKINKIDAHAQGGFIEFAPNADMDPIKFIHLIQQQPNVYKFDGPSKFRFTKTFESYKARLDFVIDLLKTLLP</sequence>
<organism evidence="16 17">
    <name type="scientific">Conservatibacter flavescens</name>
    <dbReference type="NCBI Taxonomy" id="28161"/>
    <lineage>
        <taxon>Bacteria</taxon>
        <taxon>Pseudomonadati</taxon>
        <taxon>Pseudomonadota</taxon>
        <taxon>Gammaproteobacteria</taxon>
        <taxon>Pasteurellales</taxon>
        <taxon>Pasteurellaceae</taxon>
        <taxon>Conservatibacter</taxon>
    </lineage>
</organism>
<dbReference type="InterPro" id="IPR047112">
    <property type="entry name" value="RecG/Mfd"/>
</dbReference>
<keyword evidence="8 13" id="KW-0238">DNA-binding</keyword>
<dbReference type="Gene3D" id="3.30.2060.10">
    <property type="entry name" value="Penicillin-binding protein 1b domain"/>
    <property type="match status" value="1"/>
</dbReference>
<dbReference type="InterPro" id="IPR041471">
    <property type="entry name" value="UvrB_inter"/>
</dbReference>
<evidence type="ECO:0000256" key="6">
    <source>
        <dbReference type="ARBA" id="ARBA00022806"/>
    </source>
</evidence>
<dbReference type="Gene3D" id="2.40.10.170">
    <property type="match status" value="1"/>
</dbReference>
<dbReference type="PROSITE" id="PS51194">
    <property type="entry name" value="HELICASE_CTER"/>
    <property type="match status" value="1"/>
</dbReference>
<dbReference type="Pfam" id="PF17757">
    <property type="entry name" value="UvrB_inter"/>
    <property type="match status" value="1"/>
</dbReference>
<dbReference type="AlphaFoldDB" id="A0A2M8S087"/>
<evidence type="ECO:0000256" key="10">
    <source>
        <dbReference type="ARBA" id="ARBA00061104"/>
    </source>
</evidence>
<keyword evidence="3 13" id="KW-0547">Nucleotide-binding</keyword>
<evidence type="ECO:0000256" key="1">
    <source>
        <dbReference type="ARBA" id="ARBA00004496"/>
    </source>
</evidence>